<sequence length="102" mass="12155">MLYIMMSILVGVFWQTSKILSLFILLLVILLVYNKRKYIYIPCIAIVIITSSEYYYHASIKQKEEVQYYINHKEFKNRVNFISSQKYQDDTIKGKLKSDNNS</sequence>
<feature type="non-terminal residue" evidence="2">
    <location>
        <position position="102"/>
    </location>
</feature>
<evidence type="ECO:0000313" key="3">
    <source>
        <dbReference type="Proteomes" id="UP000005413"/>
    </source>
</evidence>
<dbReference type="EMBL" id="AEUN01000050">
    <property type="protein sequence ID" value="EHJ08778.1"/>
    <property type="molecule type" value="Genomic_DNA"/>
</dbReference>
<organism evidence="2 3">
    <name type="scientific">Staphylococcus simiae CCM 7213 = CCUG 51256</name>
    <dbReference type="NCBI Taxonomy" id="911238"/>
    <lineage>
        <taxon>Bacteria</taxon>
        <taxon>Bacillati</taxon>
        <taxon>Bacillota</taxon>
        <taxon>Bacilli</taxon>
        <taxon>Bacillales</taxon>
        <taxon>Staphylococcaceae</taxon>
        <taxon>Staphylococcus</taxon>
    </lineage>
</organism>
<feature type="transmembrane region" description="Helical" evidence="1">
    <location>
        <begin position="12"/>
        <end position="33"/>
    </location>
</feature>
<name>G5JGA6_9STAP</name>
<evidence type="ECO:0000313" key="2">
    <source>
        <dbReference type="EMBL" id="EHJ08778.1"/>
    </source>
</evidence>
<accession>G5JGA6</accession>
<dbReference type="AlphaFoldDB" id="G5JGA6"/>
<comment type="caution">
    <text evidence="2">The sequence shown here is derived from an EMBL/GenBank/DDBJ whole genome shotgun (WGS) entry which is preliminary data.</text>
</comment>
<proteinExistence type="predicted"/>
<dbReference type="Proteomes" id="UP000005413">
    <property type="component" value="Unassembled WGS sequence"/>
</dbReference>
<protein>
    <recommendedName>
        <fullName evidence="4">DNA internalization-related competence protein ComEC/Rec2</fullName>
    </recommendedName>
</protein>
<keyword evidence="1" id="KW-0812">Transmembrane</keyword>
<keyword evidence="1" id="KW-1133">Transmembrane helix</keyword>
<keyword evidence="3" id="KW-1185">Reference proteome</keyword>
<reference evidence="2 3" key="1">
    <citation type="journal article" date="2012" name="BMC Genomics">
        <title>Comparative genomic analysis of the genus Staphylococcus including Staphylococcus aureus and its newly described sister species Staphylococcus simiae.</title>
        <authorList>
            <person name="Suzuki H."/>
            <person name="Lefebure T."/>
            <person name="Pavinski Bitar P."/>
            <person name="Stanhope M.J."/>
        </authorList>
    </citation>
    <scope>NUCLEOTIDE SEQUENCE [LARGE SCALE GENOMIC DNA]</scope>
    <source>
        <strain evidence="2 3">CCM 7213</strain>
    </source>
</reference>
<gene>
    <name evidence="2" type="ORF">SS7213T_02353</name>
</gene>
<evidence type="ECO:0000256" key="1">
    <source>
        <dbReference type="SAM" id="Phobius"/>
    </source>
</evidence>
<evidence type="ECO:0008006" key="4">
    <source>
        <dbReference type="Google" id="ProtNLM"/>
    </source>
</evidence>
<keyword evidence="1" id="KW-0472">Membrane</keyword>